<evidence type="ECO:0000313" key="2">
    <source>
        <dbReference type="Proteomes" id="UP000694036"/>
    </source>
</evidence>
<sequence>MLVANDCVLVDENGKCKYVILEKNIIYFFDFEKLFKNSRIHEDPNKLVKTTQHCDAIIVEDSRISIYELSMHKDRDINTYLNKFEYCMSFLEYFRDNVSRIDMSSSNNVELVIVANPQVVKELDRAVKSFKNPVKHFSRPIITRYHPNLVVKPCQQL</sequence>
<proteinExistence type="predicted"/>
<accession>A0A8F5GZ11</accession>
<evidence type="ECO:0000313" key="1">
    <source>
        <dbReference type="EMBL" id="QXJ34858.1"/>
    </source>
</evidence>
<protein>
    <submittedName>
        <fullName evidence="1">Uncharacterized protein</fullName>
    </submittedName>
</protein>
<organism evidence="1 2">
    <name type="scientific">Saccharolobus shibatae</name>
    <dbReference type="NCBI Taxonomy" id="2286"/>
    <lineage>
        <taxon>Archaea</taxon>
        <taxon>Thermoproteota</taxon>
        <taxon>Thermoprotei</taxon>
        <taxon>Sulfolobales</taxon>
        <taxon>Sulfolobaceae</taxon>
        <taxon>Saccharolobus</taxon>
    </lineage>
</organism>
<keyword evidence="2" id="KW-1185">Reference proteome</keyword>
<gene>
    <name evidence="1" type="ORF">J5U22_01405</name>
</gene>
<dbReference type="RefSeq" id="WP_218260077.1">
    <property type="nucleotide sequence ID" value="NZ_CP077713.1"/>
</dbReference>
<dbReference type="GeneID" id="65556833"/>
<dbReference type="EMBL" id="CP077713">
    <property type="protein sequence ID" value="QXJ34858.1"/>
    <property type="molecule type" value="Genomic_DNA"/>
</dbReference>
<dbReference type="Proteomes" id="UP000694036">
    <property type="component" value="Chromosome"/>
</dbReference>
<reference evidence="1 2" key="1">
    <citation type="journal article" date="2021" name="Environ. Microbiol.">
        <title>New insights into the diversity and evolution of the archaeal mobilome from three complete genomes of Saccharolobus shibatae.</title>
        <authorList>
            <person name="Medvedeva S."/>
            <person name="Brandt D."/>
            <person name="Cvirkaite-Krupovic V."/>
            <person name="Liu Y."/>
            <person name="Severinov K."/>
            <person name="Ishino S."/>
            <person name="Ishino Y."/>
            <person name="Prangishvili D."/>
            <person name="Kalinowski J."/>
            <person name="Krupovic M."/>
        </authorList>
    </citation>
    <scope>NUCLEOTIDE SEQUENCE [LARGE SCALE GENOMIC DNA]</scope>
    <source>
        <strain evidence="1 2">S38A</strain>
    </source>
</reference>
<name>A0A8F5GZ11_9CREN</name>
<dbReference type="AlphaFoldDB" id="A0A8F5GZ11"/>